<accession>A0ACC0NGU0</accession>
<evidence type="ECO:0000313" key="1">
    <source>
        <dbReference type="EMBL" id="KAI8552420.1"/>
    </source>
</evidence>
<name>A0ACC0NGU0_RHOML</name>
<reference evidence="1" key="1">
    <citation type="submission" date="2022-02" db="EMBL/GenBank/DDBJ databases">
        <title>Plant Genome Project.</title>
        <authorList>
            <person name="Zhang R.-G."/>
        </authorList>
    </citation>
    <scope>NUCLEOTIDE SEQUENCE</scope>
    <source>
        <strain evidence="1">AT1</strain>
    </source>
</reference>
<comment type="caution">
    <text evidence="1">The sequence shown here is derived from an EMBL/GenBank/DDBJ whole genome shotgun (WGS) entry which is preliminary data.</text>
</comment>
<keyword evidence="2" id="KW-1185">Reference proteome</keyword>
<evidence type="ECO:0000313" key="2">
    <source>
        <dbReference type="Proteomes" id="UP001062846"/>
    </source>
</evidence>
<organism evidence="1 2">
    <name type="scientific">Rhododendron molle</name>
    <name type="common">Chinese azalea</name>
    <name type="synonym">Azalea mollis</name>
    <dbReference type="NCBI Taxonomy" id="49168"/>
    <lineage>
        <taxon>Eukaryota</taxon>
        <taxon>Viridiplantae</taxon>
        <taxon>Streptophyta</taxon>
        <taxon>Embryophyta</taxon>
        <taxon>Tracheophyta</taxon>
        <taxon>Spermatophyta</taxon>
        <taxon>Magnoliopsida</taxon>
        <taxon>eudicotyledons</taxon>
        <taxon>Gunneridae</taxon>
        <taxon>Pentapetalae</taxon>
        <taxon>asterids</taxon>
        <taxon>Ericales</taxon>
        <taxon>Ericaceae</taxon>
        <taxon>Ericoideae</taxon>
        <taxon>Rhodoreae</taxon>
        <taxon>Rhododendron</taxon>
    </lineage>
</organism>
<dbReference type="EMBL" id="CM046393">
    <property type="protein sequence ID" value="KAI8552420.1"/>
    <property type="molecule type" value="Genomic_DNA"/>
</dbReference>
<protein>
    <submittedName>
        <fullName evidence="1">Uncharacterized protein</fullName>
    </submittedName>
</protein>
<proteinExistence type="predicted"/>
<gene>
    <name evidence="1" type="ORF">RHMOL_Rhmol06G0265600</name>
</gene>
<sequence length="933" mass="104457">MGGGFRVLHLVRPFLSFLPEVQSADRKVPFREKVIYTVISLFIFLVCSQLPLYGIHSTTGADPFYWMRVILASNRGTVMELGITPIVTSGLVMQLLAGSKIIEVDNNVREDRALLNGAQKLLGILIAVGEAVAYVLSGMYGSVNQLGVGNAILIILQLCFAGIIVICLDELLQKGYGLGSGISLFIATNICESIIWKAFSPTTINSGRGAEFEGAIIALFHLLITRTDKVRALREAFYRQNLPNVTNLLATVLIFLVVIYFQGFRVVLPVRSKNARGQQGSYPIKLFYTSNMPIILQSALVSNLYFISQLLYRRFSGNFIVNLLGKWQESEYSGQSIPVGGLVYYITAPSSLADMAANPFHALFYIVFMLSACALFSKTWIEVSGSSARDVAKQLKEQQMVMPGHRESNLQKELNRYIPTAAAFGGVCIGALTVLADFMGAIGSGTGILLAVTIIYQYFETFEKEKASFSHLVFGVEIALSLRGNLTHPMETVDRTTKSRLARTFAKVLHIRQATGVAPADEIHRKTTFREKFKHDVFDADDVDEKLRHKIAKEAFLSKLFATISTVKAAYSQLQFAQSPYDADGIQAADQIVISELKNLSELKQCYLKKQFDELSPEKTQLLAEIQEQKSLIKTYEVFGKKLDSELKLKNSEITFLKEKLEEANRENKVIEKRLNSSGLLSVGDNLHLSGLSPNHFISFLRQTTKSIQNFVRLMVNEMELAGWDLDAAVGAIEPGVRFLNPDHICFAFESFVCREMFDGFNNPNFSLWNESLPEQPKSHRFFFERFKRVKSLKTREILVQNPKSAFSRFCSTKYLKLVHPKMETSLFDNLNQRKLVKSGDHPETTFFATFSEMAKRVWLLHCLAFSFEPEASIFQAGKGCRFSEVYMQSACEEAFFSSEGSTEPDPLVAFTVFPGFNIGKTVIQCQVYLSSS</sequence>
<dbReference type="Proteomes" id="UP001062846">
    <property type="component" value="Chromosome 6"/>
</dbReference>